<dbReference type="CDD" id="cd04301">
    <property type="entry name" value="NAT_SF"/>
    <property type="match status" value="1"/>
</dbReference>
<dbReference type="Pfam" id="PF00583">
    <property type="entry name" value="Acetyltransf_1"/>
    <property type="match status" value="1"/>
</dbReference>
<dbReference type="InterPro" id="IPR016181">
    <property type="entry name" value="Acyl_CoA_acyltransferase"/>
</dbReference>
<reference evidence="2 3" key="1">
    <citation type="submission" date="2014-09" db="EMBL/GenBank/DDBJ databases">
        <title>Vibrio maritimus JCM 19240. (C210) whole genome shotgun sequence.</title>
        <authorList>
            <person name="Sawabe T."/>
            <person name="Meirelles P."/>
            <person name="Nakanishi M."/>
            <person name="Sayaka M."/>
            <person name="Hattori M."/>
            <person name="Ohkuma M."/>
        </authorList>
    </citation>
    <scope>NUCLEOTIDE SEQUENCE [LARGE SCALE GENOMIC DNA]</scope>
    <source>
        <strain evidence="2 3">JCM 19240</strain>
    </source>
</reference>
<reference evidence="2 3" key="2">
    <citation type="submission" date="2014-09" db="EMBL/GenBank/DDBJ databases">
        <authorList>
            <consortium name="NBRP consortium"/>
            <person name="Sawabe T."/>
            <person name="Meirelles P."/>
            <person name="Nakanishi M."/>
            <person name="Sayaka M."/>
            <person name="Hattori M."/>
            <person name="Ohkuma M."/>
        </authorList>
    </citation>
    <scope>NUCLEOTIDE SEQUENCE [LARGE SCALE GENOMIC DNA]</scope>
    <source>
        <strain evidence="2 3">JCM 19240</strain>
    </source>
</reference>
<keyword evidence="2" id="KW-0808">Transferase</keyword>
<dbReference type="EMBL" id="BBMT01000006">
    <property type="protein sequence ID" value="GAL35319.1"/>
    <property type="molecule type" value="Genomic_DNA"/>
</dbReference>
<name>A0A090T980_9VIBR</name>
<dbReference type="InterPro" id="IPR000182">
    <property type="entry name" value="GNAT_dom"/>
</dbReference>
<accession>A0A090T980</accession>
<evidence type="ECO:0000259" key="1">
    <source>
        <dbReference type="PROSITE" id="PS51186"/>
    </source>
</evidence>
<comment type="caution">
    <text evidence="2">The sequence shown here is derived from an EMBL/GenBank/DDBJ whole genome shotgun (WGS) entry which is preliminary data.</text>
</comment>
<protein>
    <submittedName>
        <fullName evidence="2">Acetyltransferase GNAT family</fullName>
    </submittedName>
</protein>
<proteinExistence type="predicted"/>
<evidence type="ECO:0000313" key="3">
    <source>
        <dbReference type="Proteomes" id="UP000029224"/>
    </source>
</evidence>
<dbReference type="Gene3D" id="3.40.630.30">
    <property type="match status" value="1"/>
</dbReference>
<dbReference type="AlphaFoldDB" id="A0A090T980"/>
<gene>
    <name evidence="2" type="ORF">JCM19240_3689</name>
</gene>
<sequence>MRTYLEQAGMAVCYDSYEARIQFEFQSAQIVEVDNQPVGLFKAVYEPEKNHWQIIQIQILPAFQGLGIGSKLITELIGNAEKSGASIGLSVIDSNPAMELYERLGFRVIGRKGSEYLMDYQI</sequence>
<feature type="domain" description="N-acetyltransferase" evidence="1">
    <location>
        <begin position="1"/>
        <end position="122"/>
    </location>
</feature>
<organism evidence="2 3">
    <name type="scientific">Vibrio maritimus</name>
    <dbReference type="NCBI Taxonomy" id="990268"/>
    <lineage>
        <taxon>Bacteria</taxon>
        <taxon>Pseudomonadati</taxon>
        <taxon>Pseudomonadota</taxon>
        <taxon>Gammaproteobacteria</taxon>
        <taxon>Vibrionales</taxon>
        <taxon>Vibrionaceae</taxon>
        <taxon>Vibrio</taxon>
    </lineage>
</organism>
<dbReference type="Proteomes" id="UP000029224">
    <property type="component" value="Unassembled WGS sequence"/>
</dbReference>
<dbReference type="SUPFAM" id="SSF55729">
    <property type="entry name" value="Acyl-CoA N-acyltransferases (Nat)"/>
    <property type="match status" value="1"/>
</dbReference>
<evidence type="ECO:0000313" key="2">
    <source>
        <dbReference type="EMBL" id="GAL35319.1"/>
    </source>
</evidence>
<dbReference type="GO" id="GO:0016747">
    <property type="term" value="F:acyltransferase activity, transferring groups other than amino-acyl groups"/>
    <property type="evidence" value="ECO:0007669"/>
    <property type="project" value="InterPro"/>
</dbReference>
<dbReference type="PROSITE" id="PS51186">
    <property type="entry name" value="GNAT"/>
    <property type="match status" value="1"/>
</dbReference>
<keyword evidence="3" id="KW-1185">Reference proteome</keyword>